<dbReference type="PANTHER" id="PTHR31515:SF2">
    <property type="entry name" value="TRANSMEMBRANE PROTEIN"/>
    <property type="match status" value="1"/>
</dbReference>
<dbReference type="PANTHER" id="PTHR31515">
    <property type="entry name" value="TRANSMEMBRANE PROTEIN-RELATED"/>
    <property type="match status" value="1"/>
</dbReference>
<dbReference type="OrthoDB" id="16573at2759"/>
<protein>
    <submittedName>
        <fullName evidence="2">Uncharacterized protein LOC111301977</fullName>
    </submittedName>
</protein>
<evidence type="ECO:0000313" key="2">
    <source>
        <dbReference type="RefSeq" id="XP_022753667.1"/>
    </source>
</evidence>
<gene>
    <name evidence="2" type="primary">LOC111301977</name>
</gene>
<reference evidence="2" key="1">
    <citation type="submission" date="2025-08" db="UniProtKB">
        <authorList>
            <consortium name="RefSeq"/>
        </authorList>
    </citation>
    <scope>IDENTIFICATION</scope>
    <source>
        <tissue evidence="2">Fruit stalk</tissue>
    </source>
</reference>
<evidence type="ECO:0000313" key="1">
    <source>
        <dbReference type="Proteomes" id="UP000515121"/>
    </source>
</evidence>
<dbReference type="AlphaFoldDB" id="A0A6P5ZM94"/>
<proteinExistence type="predicted"/>
<sequence>MKMDGIISLLLVCMIILLTAELEVVRVASFLRLRFFLCSLLKKRVGFGVRLLYVEIWMILKPGALMKWVFTTTPSSPYVFIPFGGNIANYLNLMEVDSMYLPVPVNFIFIGFEGKGNQEFKLHPEELEGWFTKIDHILAHTLVPQNGELINPFNKISIDKMQHHHLPSISHIYYNFSVHAIQMGEKVTSVFGRAINVLAHKDDVSDDRDGTDSLWQVDVDMMDVLFTSLVEYLQLEDAYNIFVLNP</sequence>
<dbReference type="Proteomes" id="UP000515121">
    <property type="component" value="Unplaced"/>
</dbReference>
<accession>A0A6P5ZM94</accession>
<name>A0A6P5ZM94_DURZI</name>
<organism evidence="1 2">
    <name type="scientific">Durio zibethinus</name>
    <name type="common">Durian</name>
    <dbReference type="NCBI Taxonomy" id="66656"/>
    <lineage>
        <taxon>Eukaryota</taxon>
        <taxon>Viridiplantae</taxon>
        <taxon>Streptophyta</taxon>
        <taxon>Embryophyta</taxon>
        <taxon>Tracheophyta</taxon>
        <taxon>Spermatophyta</taxon>
        <taxon>Magnoliopsida</taxon>
        <taxon>eudicotyledons</taxon>
        <taxon>Gunneridae</taxon>
        <taxon>Pentapetalae</taxon>
        <taxon>rosids</taxon>
        <taxon>malvids</taxon>
        <taxon>Malvales</taxon>
        <taxon>Malvaceae</taxon>
        <taxon>Helicteroideae</taxon>
        <taxon>Durio</taxon>
    </lineage>
</organism>
<keyword evidence="1" id="KW-1185">Reference proteome</keyword>
<dbReference type="RefSeq" id="XP_022753667.1">
    <property type="nucleotide sequence ID" value="XM_022897932.1"/>
</dbReference>
<dbReference type="GeneID" id="111301977"/>
<dbReference type="KEGG" id="dzi:111301977"/>